<evidence type="ECO:0000256" key="5">
    <source>
        <dbReference type="ARBA" id="ARBA00023128"/>
    </source>
</evidence>
<keyword evidence="4" id="KW-0689">Ribosomal protein</keyword>
<sequence>MRTMRVAVALLGRSLVRYRSSYTLLPDNYNCRVDLALTADGETIVCLHPSLQFPYEDTQPMPWPDPARPEPETHDQKVQVAVRATEASALTYGVQKRGCTEEQLATLFHTTKHRWYPKGRYHMQRMKKNPPKDR</sequence>
<evidence type="ECO:0000256" key="2">
    <source>
        <dbReference type="ARBA" id="ARBA00005556"/>
    </source>
</evidence>
<evidence type="ECO:0000256" key="7">
    <source>
        <dbReference type="ARBA" id="ARBA00035189"/>
    </source>
</evidence>
<keyword evidence="3" id="KW-0809">Transit peptide</keyword>
<dbReference type="Proteomes" id="UP000694388">
    <property type="component" value="Unplaced"/>
</dbReference>
<evidence type="ECO:0000313" key="10">
    <source>
        <dbReference type="Proteomes" id="UP000694388"/>
    </source>
</evidence>
<evidence type="ECO:0000256" key="3">
    <source>
        <dbReference type="ARBA" id="ARBA00022946"/>
    </source>
</evidence>
<dbReference type="Ensembl" id="ENSEBUT00000009177.1">
    <property type="protein sequence ID" value="ENSEBUP00000008669.1"/>
    <property type="gene ID" value="ENSEBUG00000005581.1"/>
</dbReference>
<dbReference type="Ensembl" id="ENSEBUT00000009132.1">
    <property type="protein sequence ID" value="ENSEBUP00000008625.1"/>
    <property type="gene ID" value="ENSEBUG00000005581.1"/>
</dbReference>
<comment type="subcellular location">
    <subcellularLocation>
        <location evidence="1">Mitochondrion</location>
    </subcellularLocation>
</comment>
<keyword evidence="6" id="KW-0687">Ribonucleoprotein</keyword>
<dbReference type="OMA" id="MASGHLC"/>
<reference evidence="9" key="1">
    <citation type="submission" date="2025-05" db="UniProtKB">
        <authorList>
            <consortium name="Ensembl"/>
        </authorList>
    </citation>
    <scope>IDENTIFICATION</scope>
</reference>
<comment type="similarity">
    <text evidence="2">Belongs to the mitochondrion-specific ribosomal protein mL42 family.</text>
</comment>
<dbReference type="PANTHER" id="PTHR13450:SF4">
    <property type="entry name" value="LARGE RIBOSOMAL SUBUNIT PROTEIN ML42"/>
    <property type="match status" value="1"/>
</dbReference>
<feature type="region of interest" description="Disordered" evidence="8">
    <location>
        <begin position="57"/>
        <end position="77"/>
    </location>
</feature>
<evidence type="ECO:0000256" key="8">
    <source>
        <dbReference type="SAM" id="MobiDB-lite"/>
    </source>
</evidence>
<dbReference type="GeneTree" id="ENSGT00940000165713"/>
<organism evidence="9 10">
    <name type="scientific">Eptatretus burgeri</name>
    <name type="common">Inshore hagfish</name>
    <dbReference type="NCBI Taxonomy" id="7764"/>
    <lineage>
        <taxon>Eukaryota</taxon>
        <taxon>Metazoa</taxon>
        <taxon>Chordata</taxon>
        <taxon>Craniata</taxon>
        <taxon>Vertebrata</taxon>
        <taxon>Cyclostomata</taxon>
        <taxon>Myxini</taxon>
        <taxon>Myxiniformes</taxon>
        <taxon>Myxinidae</taxon>
        <taxon>Eptatretinae</taxon>
        <taxon>Eptatretus</taxon>
    </lineage>
</organism>
<keyword evidence="10" id="KW-1185">Reference proteome</keyword>
<accession>A0A8C4WQB2</accession>
<evidence type="ECO:0000256" key="1">
    <source>
        <dbReference type="ARBA" id="ARBA00004173"/>
    </source>
</evidence>
<proteinExistence type="inferred from homology"/>
<keyword evidence="5" id="KW-0496">Mitochondrion</keyword>
<dbReference type="InterPro" id="IPR019346">
    <property type="entry name" value="Ribosomal_mL42"/>
</dbReference>
<evidence type="ECO:0000256" key="6">
    <source>
        <dbReference type="ARBA" id="ARBA00023274"/>
    </source>
</evidence>
<evidence type="ECO:0000256" key="4">
    <source>
        <dbReference type="ARBA" id="ARBA00022980"/>
    </source>
</evidence>
<dbReference type="GO" id="GO:0005762">
    <property type="term" value="C:mitochondrial large ribosomal subunit"/>
    <property type="evidence" value="ECO:0007669"/>
    <property type="project" value="TreeGrafter"/>
</dbReference>
<dbReference type="Pfam" id="PF10210">
    <property type="entry name" value="MRP-S32"/>
    <property type="match status" value="1"/>
</dbReference>
<dbReference type="AlphaFoldDB" id="A0A8C4WQB2"/>
<dbReference type="Ensembl" id="ENSEBUT00000009156.1">
    <property type="protein sequence ID" value="ENSEBUP00000008646.1"/>
    <property type="gene ID" value="ENSEBUG00000005581.1"/>
</dbReference>
<protein>
    <recommendedName>
        <fullName evidence="7">Large ribosomal subunit protein mL42</fullName>
    </recommendedName>
</protein>
<dbReference type="PANTHER" id="PTHR13450">
    <property type="entry name" value="MITOCHONDRIAL 39S RIBOSOMAL PROTEIN L42"/>
    <property type="match status" value="1"/>
</dbReference>
<feature type="compositionally biased region" description="Basic and acidic residues" evidence="8">
    <location>
        <begin position="67"/>
        <end position="77"/>
    </location>
</feature>
<evidence type="ECO:0000313" key="9">
    <source>
        <dbReference type="Ensembl" id="ENSEBUP00000008669.1"/>
    </source>
</evidence>
<dbReference type="Ensembl" id="ENSEBUT00000009142.1">
    <property type="protein sequence ID" value="ENSEBUP00000008634.1"/>
    <property type="gene ID" value="ENSEBUG00000005581.1"/>
</dbReference>
<name>A0A8C4WQB2_EPTBU</name>